<accession>A0ACB9G5A1</accession>
<evidence type="ECO:0000313" key="2">
    <source>
        <dbReference type="Proteomes" id="UP001055811"/>
    </source>
</evidence>
<proteinExistence type="predicted"/>
<dbReference type="Proteomes" id="UP001055811">
    <property type="component" value="Linkage Group LG02"/>
</dbReference>
<gene>
    <name evidence="1" type="ORF">L2E82_07389</name>
</gene>
<reference evidence="1 2" key="2">
    <citation type="journal article" date="2022" name="Mol. Ecol. Resour.">
        <title>The genomes of chicory, endive, great burdock and yacon provide insights into Asteraceae paleo-polyploidization history and plant inulin production.</title>
        <authorList>
            <person name="Fan W."/>
            <person name="Wang S."/>
            <person name="Wang H."/>
            <person name="Wang A."/>
            <person name="Jiang F."/>
            <person name="Liu H."/>
            <person name="Zhao H."/>
            <person name="Xu D."/>
            <person name="Zhang Y."/>
        </authorList>
    </citation>
    <scope>NUCLEOTIDE SEQUENCE [LARGE SCALE GENOMIC DNA]</scope>
    <source>
        <strain evidence="2">cv. Punajuju</strain>
        <tissue evidence="1">Leaves</tissue>
    </source>
</reference>
<sequence>MDAVFVKDIRMDNEVLKKSITPIQDCACQQRHWNGDACHLLTAFNHSLFPPSNACLLSSQPNQLPLFPKTPMLICPFPNSSYRSAFVFIATSLGIHATQVHVLEQRNSDAVGKRITCMEDPESEWAIQEYSPSKEGETTMVRWILNKGYSIGKKMVVTGIVISSAPMVLPPLVVFSAMGVAFSVPFGLVLASYACTNTLMNKLLPTPPTPASPLLLEYYADEDEEGVDSKFDLDEGGDDYKQTEAGLLYTYGYEDDELRKENVTQEEEEERIWETEEGTESPDGYEQQVEALTTNVHEDVDEKGYSTDDEEKEGEMEGLVGEMEENLDENEDEKEKEDQDDVLQREHDIEVEEREQMEDINQGIEMRLGVDMAGDDHKQTREVSTTNSSGLDEQGYEGDDDSLQEERKDETEEIVKGSTGLLEKIRDEGKVDDTVGDESALNGVFEEGKDVEMKEPVTVVEIETQKLVEDGSKNEETVGEMHRVVILAEGNEENNFNSREVEELDLVAREVVGDTRKEESDPKVMRENMGANDGSEDAIVKTKKDHLIHSNDDAREIGDESGLDLFDERNTGMNIEILEGGDEVKENTVDDNVDVMALPGFRHAPLDSYHTKVTSKTDRKKPSREDVLEDEKIWEKIGAMRAIVGYKAPSQPTCIEELKALYVFTGVEPPTTFKGDSDRGEVNAKLKFLMSIVGVK</sequence>
<reference evidence="2" key="1">
    <citation type="journal article" date="2022" name="Mol. Ecol. Resour.">
        <title>The genomes of chicory, endive, great burdock and yacon provide insights into Asteraceae palaeo-polyploidization history and plant inulin production.</title>
        <authorList>
            <person name="Fan W."/>
            <person name="Wang S."/>
            <person name="Wang H."/>
            <person name="Wang A."/>
            <person name="Jiang F."/>
            <person name="Liu H."/>
            <person name="Zhao H."/>
            <person name="Xu D."/>
            <person name="Zhang Y."/>
        </authorList>
    </citation>
    <scope>NUCLEOTIDE SEQUENCE [LARGE SCALE GENOMIC DNA]</scope>
    <source>
        <strain evidence="2">cv. Punajuju</strain>
    </source>
</reference>
<dbReference type="EMBL" id="CM042010">
    <property type="protein sequence ID" value="KAI3778240.1"/>
    <property type="molecule type" value="Genomic_DNA"/>
</dbReference>
<comment type="caution">
    <text evidence="1">The sequence shown here is derived from an EMBL/GenBank/DDBJ whole genome shotgun (WGS) entry which is preliminary data.</text>
</comment>
<evidence type="ECO:0000313" key="1">
    <source>
        <dbReference type="EMBL" id="KAI3778240.1"/>
    </source>
</evidence>
<keyword evidence="2" id="KW-1185">Reference proteome</keyword>
<organism evidence="1 2">
    <name type="scientific">Cichorium intybus</name>
    <name type="common">Chicory</name>
    <dbReference type="NCBI Taxonomy" id="13427"/>
    <lineage>
        <taxon>Eukaryota</taxon>
        <taxon>Viridiplantae</taxon>
        <taxon>Streptophyta</taxon>
        <taxon>Embryophyta</taxon>
        <taxon>Tracheophyta</taxon>
        <taxon>Spermatophyta</taxon>
        <taxon>Magnoliopsida</taxon>
        <taxon>eudicotyledons</taxon>
        <taxon>Gunneridae</taxon>
        <taxon>Pentapetalae</taxon>
        <taxon>asterids</taxon>
        <taxon>campanulids</taxon>
        <taxon>Asterales</taxon>
        <taxon>Asteraceae</taxon>
        <taxon>Cichorioideae</taxon>
        <taxon>Cichorieae</taxon>
        <taxon>Cichoriinae</taxon>
        <taxon>Cichorium</taxon>
    </lineage>
</organism>
<protein>
    <submittedName>
        <fullName evidence="1">Uncharacterized protein</fullName>
    </submittedName>
</protein>
<name>A0ACB9G5A1_CICIN</name>